<dbReference type="EMBL" id="CP010310">
    <property type="protein sequence ID" value="AJC21059.1"/>
    <property type="molecule type" value="Genomic_DNA"/>
</dbReference>
<reference evidence="1" key="2">
    <citation type="submission" date="2016-11" db="EMBL/GenBank/DDBJ databases">
        <title>Complete Genome Sequencing of Pandoraea pulmonicola DSM 16583.</title>
        <authorList>
            <person name="Chan K.-G."/>
        </authorList>
    </citation>
    <scope>NUCLEOTIDE SEQUENCE</scope>
    <source>
        <strain evidence="1">DSM 16583</strain>
    </source>
</reference>
<evidence type="ECO:0000313" key="4">
    <source>
        <dbReference type="Proteomes" id="UP000254589"/>
    </source>
</evidence>
<dbReference type="AlphaFoldDB" id="A0AAJ5D090"/>
<dbReference type="EMBL" id="UGSJ01000001">
    <property type="protein sequence ID" value="SUA90290.1"/>
    <property type="molecule type" value="Genomic_DNA"/>
</dbReference>
<dbReference type="RefSeq" id="WP_039408186.1">
    <property type="nucleotide sequence ID" value="NZ_CP010310.2"/>
</dbReference>
<dbReference type="Proteomes" id="UP000035086">
    <property type="component" value="Chromosome"/>
</dbReference>
<name>A0AAJ5D090_PANPU</name>
<evidence type="ECO:0000313" key="3">
    <source>
        <dbReference type="Proteomes" id="UP000035086"/>
    </source>
</evidence>
<evidence type="ECO:0000313" key="1">
    <source>
        <dbReference type="EMBL" id="AJC21059.1"/>
    </source>
</evidence>
<dbReference type="KEGG" id="ppul:RO07_12385"/>
<keyword evidence="3" id="KW-1185">Reference proteome</keyword>
<dbReference type="Proteomes" id="UP000254589">
    <property type="component" value="Unassembled WGS sequence"/>
</dbReference>
<reference evidence="2 4" key="3">
    <citation type="submission" date="2018-06" db="EMBL/GenBank/DDBJ databases">
        <authorList>
            <consortium name="Pathogen Informatics"/>
            <person name="Doyle S."/>
        </authorList>
    </citation>
    <scope>NUCLEOTIDE SEQUENCE [LARGE SCALE GENOMIC DNA]</scope>
    <source>
        <strain evidence="2 4">NCTC13159</strain>
    </source>
</reference>
<proteinExistence type="predicted"/>
<evidence type="ECO:0000313" key="2">
    <source>
        <dbReference type="EMBL" id="SUA90290.1"/>
    </source>
</evidence>
<organism evidence="2 4">
    <name type="scientific">Pandoraea pulmonicola</name>
    <dbReference type="NCBI Taxonomy" id="93221"/>
    <lineage>
        <taxon>Bacteria</taxon>
        <taxon>Pseudomonadati</taxon>
        <taxon>Pseudomonadota</taxon>
        <taxon>Betaproteobacteria</taxon>
        <taxon>Burkholderiales</taxon>
        <taxon>Burkholderiaceae</taxon>
        <taxon>Pandoraea</taxon>
    </lineage>
</organism>
<sequence>MGMLIRVLPGTFQELPDNLDELVKIRTNFWIFFPVSMAEKRGIIRKVKNCMIPEHSVTPPNFRTGIVDPATKKVASWWLWDGNREWEVGALTDEIRKLPIRGAWNDTLLVERIEEGWLPENDKR</sequence>
<reference evidence="3" key="1">
    <citation type="submission" date="2014-12" db="EMBL/GenBank/DDBJ databases">
        <title>Complete Genome Sequencing of Pandoraea pulmonicola DSM 16583.</title>
        <authorList>
            <person name="Chan K.-G."/>
        </authorList>
    </citation>
    <scope>NUCLEOTIDE SEQUENCE [LARGE SCALE GENOMIC DNA]</scope>
    <source>
        <strain evidence="3">DSM 16583</strain>
    </source>
</reference>
<gene>
    <name evidence="2" type="ORF">NCTC13159_01773</name>
    <name evidence="1" type="ORF">RO07_12385</name>
</gene>
<protein>
    <submittedName>
        <fullName evidence="2">Uncharacterized protein</fullName>
    </submittedName>
</protein>
<accession>A0AAJ5D090</accession>